<evidence type="ECO:0000256" key="4">
    <source>
        <dbReference type="ARBA" id="ARBA00022553"/>
    </source>
</evidence>
<dbReference type="FunFam" id="3.40.50.720:FF:000158">
    <property type="entry name" value="Zinc-binding alcohol dehydrogenase"/>
    <property type="match status" value="1"/>
</dbReference>
<evidence type="ECO:0000256" key="11">
    <source>
        <dbReference type="RuleBase" id="RU361277"/>
    </source>
</evidence>
<evidence type="ECO:0000256" key="2">
    <source>
        <dbReference type="ARBA" id="ARBA00008072"/>
    </source>
</evidence>
<evidence type="ECO:0000256" key="7">
    <source>
        <dbReference type="ARBA" id="ARBA00022857"/>
    </source>
</evidence>
<evidence type="ECO:0000313" key="14">
    <source>
        <dbReference type="EMBL" id="EPS33351.1"/>
    </source>
</evidence>
<dbReference type="InterPro" id="IPR036291">
    <property type="entry name" value="NAD(P)-bd_dom_sf"/>
</dbReference>
<dbReference type="Gene3D" id="3.40.50.720">
    <property type="entry name" value="NAD(P)-binding Rossmann-like Domain"/>
    <property type="match status" value="1"/>
</dbReference>
<comment type="cofactor">
    <cofactor evidence="1 11">
        <name>Zn(2+)</name>
        <dbReference type="ChEBI" id="CHEBI:29105"/>
    </cofactor>
</comment>
<dbReference type="OrthoDB" id="1879366at2759"/>
<dbReference type="InterPro" id="IPR013154">
    <property type="entry name" value="ADH-like_N"/>
</dbReference>
<dbReference type="InterPro" id="IPR002328">
    <property type="entry name" value="ADH_Zn_CS"/>
</dbReference>
<keyword evidence="4" id="KW-0597">Phosphoprotein</keyword>
<evidence type="ECO:0000259" key="12">
    <source>
        <dbReference type="Pfam" id="PF00107"/>
    </source>
</evidence>
<evidence type="ECO:0000256" key="8">
    <source>
        <dbReference type="ARBA" id="ARBA00023002"/>
    </source>
</evidence>
<dbReference type="PANTHER" id="PTHR42683">
    <property type="entry name" value="ALDEHYDE REDUCTASE"/>
    <property type="match status" value="1"/>
</dbReference>
<dbReference type="EMBL" id="KB644415">
    <property type="protein sequence ID" value="EPS33351.1"/>
    <property type="molecule type" value="Genomic_DNA"/>
</dbReference>
<dbReference type="GO" id="GO:0006066">
    <property type="term" value="P:alcohol metabolic process"/>
    <property type="evidence" value="ECO:0007669"/>
    <property type="project" value="UniProtKB-ARBA"/>
</dbReference>
<dbReference type="eggNOG" id="KOG0023">
    <property type="taxonomic scope" value="Eukaryota"/>
</dbReference>
<dbReference type="AlphaFoldDB" id="S7ZX83"/>
<dbReference type="InterPro" id="IPR011032">
    <property type="entry name" value="GroES-like_sf"/>
</dbReference>
<comment type="subunit">
    <text evidence="3">Homodimer.</text>
</comment>
<keyword evidence="15" id="KW-1185">Reference proteome</keyword>
<sequence length="361" mass="38831">MGYPETFEGFMVQSHEKWSDFKKQEFKPKPLGERDVEIAIEACGVCGSDVHTITGGWGQASLPVCVGHEVIGKVIGLGSKATTVKMGDRVGVGAQVWACLECDVCKSGNENYCPHQVDTYNATYPDGSMAYGGYASHIRAHEYFVFAIPEKLETSLAAPMLCAGITSYSPLSRAKIGPGKTVGVVGIGGLGHFGILFAAAMGADVYALSHSPKKEADAKALGAKGFISTNEKGWNESHKFKFDFILNTTDATDKFDMGAYFSTLKVNGTFHTVGISDKPFPPLNTPDFMSNGCAIAASHIGSREEVQAMLDLAAKSNIKSWVETIDISEEGCKTAVEKVYKGDVRYRVTLVGYDKVFGKRA</sequence>
<evidence type="ECO:0000256" key="9">
    <source>
        <dbReference type="ARBA" id="ARBA00024074"/>
    </source>
</evidence>
<protein>
    <recommendedName>
        <fullName evidence="9">alcohol dehydrogenase (NADP(+))</fullName>
        <ecNumber evidence="9">1.1.1.2</ecNumber>
    </recommendedName>
</protein>
<evidence type="ECO:0000256" key="5">
    <source>
        <dbReference type="ARBA" id="ARBA00022723"/>
    </source>
</evidence>
<dbReference type="GO" id="GO:0008270">
    <property type="term" value="F:zinc ion binding"/>
    <property type="evidence" value="ECO:0007669"/>
    <property type="project" value="InterPro"/>
</dbReference>
<dbReference type="InterPro" id="IPR047109">
    <property type="entry name" value="CAD-like"/>
</dbReference>
<keyword evidence="8" id="KW-0560">Oxidoreductase</keyword>
<dbReference type="STRING" id="933388.S7ZX83"/>
<comment type="catalytic activity">
    <reaction evidence="10">
        <text>a primary alcohol + NADP(+) = an aldehyde + NADPH + H(+)</text>
        <dbReference type="Rhea" id="RHEA:15937"/>
        <dbReference type="ChEBI" id="CHEBI:15378"/>
        <dbReference type="ChEBI" id="CHEBI:15734"/>
        <dbReference type="ChEBI" id="CHEBI:17478"/>
        <dbReference type="ChEBI" id="CHEBI:57783"/>
        <dbReference type="ChEBI" id="CHEBI:58349"/>
        <dbReference type="EC" id="1.1.1.2"/>
    </reaction>
    <physiologicalReaction direction="left-to-right" evidence="10">
        <dbReference type="Rhea" id="RHEA:15938"/>
    </physiologicalReaction>
    <physiologicalReaction direction="right-to-left" evidence="10">
        <dbReference type="Rhea" id="RHEA:15939"/>
    </physiologicalReaction>
</comment>
<feature type="domain" description="Alcohol dehydrogenase-like N-terminal" evidence="13">
    <location>
        <begin position="33"/>
        <end position="150"/>
    </location>
</feature>
<dbReference type="InterPro" id="IPR013149">
    <property type="entry name" value="ADH-like_C"/>
</dbReference>
<dbReference type="EC" id="1.1.1.2" evidence="9"/>
<dbReference type="PROSITE" id="PS00059">
    <property type="entry name" value="ADH_ZINC"/>
    <property type="match status" value="1"/>
</dbReference>
<organism evidence="14 15">
    <name type="scientific">Penicillium oxalicum (strain 114-2 / CGMCC 5302)</name>
    <name type="common">Penicillium decumbens</name>
    <dbReference type="NCBI Taxonomy" id="933388"/>
    <lineage>
        <taxon>Eukaryota</taxon>
        <taxon>Fungi</taxon>
        <taxon>Dikarya</taxon>
        <taxon>Ascomycota</taxon>
        <taxon>Pezizomycotina</taxon>
        <taxon>Eurotiomycetes</taxon>
        <taxon>Eurotiomycetidae</taxon>
        <taxon>Eurotiales</taxon>
        <taxon>Aspergillaceae</taxon>
        <taxon>Penicillium</taxon>
    </lineage>
</organism>
<dbReference type="Pfam" id="PF00107">
    <property type="entry name" value="ADH_zinc_N"/>
    <property type="match status" value="1"/>
</dbReference>
<keyword evidence="5 11" id="KW-0479">Metal-binding</keyword>
<evidence type="ECO:0000256" key="6">
    <source>
        <dbReference type="ARBA" id="ARBA00022833"/>
    </source>
</evidence>
<comment type="similarity">
    <text evidence="2 11">Belongs to the zinc-containing alcohol dehydrogenase family.</text>
</comment>
<dbReference type="HOGENOM" id="CLU_026673_20_2_1"/>
<accession>S7ZX83</accession>
<dbReference type="SUPFAM" id="SSF51735">
    <property type="entry name" value="NAD(P)-binding Rossmann-fold domains"/>
    <property type="match status" value="1"/>
</dbReference>
<feature type="domain" description="Alcohol dehydrogenase-like C-terminal" evidence="12">
    <location>
        <begin position="189"/>
        <end position="314"/>
    </location>
</feature>
<evidence type="ECO:0000256" key="1">
    <source>
        <dbReference type="ARBA" id="ARBA00001947"/>
    </source>
</evidence>
<proteinExistence type="inferred from homology"/>
<dbReference type="Gene3D" id="3.90.180.10">
    <property type="entry name" value="Medium-chain alcohol dehydrogenases, catalytic domain"/>
    <property type="match status" value="1"/>
</dbReference>
<dbReference type="Proteomes" id="UP000019376">
    <property type="component" value="Unassembled WGS sequence"/>
</dbReference>
<dbReference type="PhylomeDB" id="S7ZX83"/>
<dbReference type="GO" id="GO:0008106">
    <property type="term" value="F:alcohol dehydrogenase (NADP+) activity"/>
    <property type="evidence" value="ECO:0007669"/>
    <property type="project" value="UniProtKB-EC"/>
</dbReference>
<name>S7ZX83_PENO1</name>
<evidence type="ECO:0000256" key="10">
    <source>
        <dbReference type="ARBA" id="ARBA00050997"/>
    </source>
</evidence>
<gene>
    <name evidence="14" type="ORF">PDE_08313</name>
</gene>
<evidence type="ECO:0000259" key="13">
    <source>
        <dbReference type="Pfam" id="PF08240"/>
    </source>
</evidence>
<dbReference type="Pfam" id="PF08240">
    <property type="entry name" value="ADH_N"/>
    <property type="match status" value="1"/>
</dbReference>
<dbReference type="CDD" id="cd05283">
    <property type="entry name" value="CAD1"/>
    <property type="match status" value="1"/>
</dbReference>
<evidence type="ECO:0000256" key="3">
    <source>
        <dbReference type="ARBA" id="ARBA00011738"/>
    </source>
</evidence>
<evidence type="ECO:0000313" key="15">
    <source>
        <dbReference type="Proteomes" id="UP000019376"/>
    </source>
</evidence>
<keyword evidence="6 11" id="KW-0862">Zinc</keyword>
<keyword evidence="7" id="KW-0521">NADP</keyword>
<reference evidence="14 15" key="1">
    <citation type="journal article" date="2013" name="PLoS ONE">
        <title>Genomic and secretomic analyses reveal unique features of the lignocellulolytic enzyme system of Penicillium decumbens.</title>
        <authorList>
            <person name="Liu G."/>
            <person name="Zhang L."/>
            <person name="Wei X."/>
            <person name="Zou G."/>
            <person name="Qin Y."/>
            <person name="Ma L."/>
            <person name="Li J."/>
            <person name="Zheng H."/>
            <person name="Wang S."/>
            <person name="Wang C."/>
            <person name="Xun L."/>
            <person name="Zhao G.-P."/>
            <person name="Zhou Z."/>
            <person name="Qu Y."/>
        </authorList>
    </citation>
    <scope>NUCLEOTIDE SEQUENCE [LARGE SCALE GENOMIC DNA]</scope>
    <source>
        <strain evidence="15">114-2 / CGMCC 5302</strain>
    </source>
</reference>
<dbReference type="SUPFAM" id="SSF50129">
    <property type="entry name" value="GroES-like"/>
    <property type="match status" value="1"/>
</dbReference>